<reference evidence="7" key="1">
    <citation type="journal article" date="2015" name="PeerJ">
        <title>First genomic representation of candidate bacterial phylum KSB3 points to enhanced environmental sensing as a trigger of wastewater bulking.</title>
        <authorList>
            <person name="Sekiguchi Y."/>
            <person name="Ohashi A."/>
            <person name="Parks D.H."/>
            <person name="Yamauchi T."/>
            <person name="Tyson G.W."/>
            <person name="Hugenholtz P."/>
        </authorList>
    </citation>
    <scope>NUCLEOTIDE SEQUENCE [LARGE SCALE GENOMIC DNA]</scope>
</reference>
<dbReference type="Proteomes" id="UP000030661">
    <property type="component" value="Unassembled WGS sequence"/>
</dbReference>
<dbReference type="GO" id="GO:0004322">
    <property type="term" value="F:ferroxidase activity"/>
    <property type="evidence" value="ECO:0007669"/>
    <property type="project" value="InterPro"/>
</dbReference>
<sequence length="118" mass="13381">MAYHEPVEELQAIDRDIHRALNSLKEEIEAIDWYHQRVVTASDPELKALVAHNRDEEIEHACMALEWLRRNMPAWDAQLRMYLFTDAPITEIEEGAEGEEADAADPAGRGDLGIGSLK</sequence>
<evidence type="ECO:0000256" key="3">
    <source>
        <dbReference type="ARBA" id="ARBA00023004"/>
    </source>
</evidence>
<dbReference type="eggNOG" id="COG3461">
    <property type="taxonomic scope" value="Bacteria"/>
</dbReference>
<dbReference type="GO" id="GO:0046872">
    <property type="term" value="F:metal ion binding"/>
    <property type="evidence" value="ECO:0007669"/>
    <property type="project" value="UniProtKB-KW"/>
</dbReference>
<protein>
    <recommendedName>
        <fullName evidence="9">Ferritin</fullName>
    </recommendedName>
</protein>
<evidence type="ECO:0000256" key="1">
    <source>
        <dbReference type="ARBA" id="ARBA00022434"/>
    </source>
</evidence>
<keyword evidence="5" id="KW-1284">Encapsulin nanocompartment</keyword>
<dbReference type="HOGENOM" id="CLU_161402_0_0_0"/>
<evidence type="ECO:0000313" key="8">
    <source>
        <dbReference type="Proteomes" id="UP000030661"/>
    </source>
</evidence>
<dbReference type="NCBIfam" id="TIGR04535">
    <property type="entry name" value="ferrit_encaps"/>
    <property type="match status" value="1"/>
</dbReference>
<dbReference type="InterPro" id="IPR009078">
    <property type="entry name" value="Ferritin-like_SF"/>
</dbReference>
<dbReference type="EMBL" id="DF820467">
    <property type="protein sequence ID" value="GAK58269.1"/>
    <property type="molecule type" value="Genomic_DNA"/>
</dbReference>
<dbReference type="GO" id="GO:0006879">
    <property type="term" value="P:intracellular iron ion homeostasis"/>
    <property type="evidence" value="ECO:0007669"/>
    <property type="project" value="UniProtKB-KW"/>
</dbReference>
<dbReference type="AlphaFoldDB" id="A0A081C114"/>
<dbReference type="InterPro" id="IPR030907">
    <property type="entry name" value="Ferrit_encaps"/>
</dbReference>
<feature type="compositionally biased region" description="Acidic residues" evidence="6">
    <location>
        <begin position="93"/>
        <end position="103"/>
    </location>
</feature>
<evidence type="ECO:0008006" key="9">
    <source>
        <dbReference type="Google" id="ProtNLM"/>
    </source>
</evidence>
<gene>
    <name evidence="7" type="ORF">U27_05242</name>
</gene>
<evidence type="ECO:0000256" key="4">
    <source>
        <dbReference type="ARBA" id="ARBA00033738"/>
    </source>
</evidence>
<comment type="subcellular location">
    <subcellularLocation>
        <location evidence="4">Encapsulin nanocompartment</location>
    </subcellularLocation>
</comment>
<dbReference type="Gene3D" id="6.10.140.1960">
    <property type="match status" value="1"/>
</dbReference>
<proteinExistence type="predicted"/>
<keyword evidence="3" id="KW-0408">Iron</keyword>
<evidence type="ECO:0000256" key="6">
    <source>
        <dbReference type="SAM" id="MobiDB-lite"/>
    </source>
</evidence>
<feature type="region of interest" description="Disordered" evidence="6">
    <location>
        <begin position="93"/>
        <end position="118"/>
    </location>
</feature>
<dbReference type="SUPFAM" id="SSF47240">
    <property type="entry name" value="Ferritin-like"/>
    <property type="match status" value="1"/>
</dbReference>
<name>A0A081C114_VECG1</name>
<evidence type="ECO:0000313" key="7">
    <source>
        <dbReference type="EMBL" id="GAK58269.1"/>
    </source>
</evidence>
<dbReference type="InterPro" id="IPR054581">
    <property type="entry name" value="EncFtn-like"/>
</dbReference>
<keyword evidence="2" id="KW-0479">Metal-binding</keyword>
<evidence type="ECO:0000256" key="2">
    <source>
        <dbReference type="ARBA" id="ARBA00022723"/>
    </source>
</evidence>
<dbReference type="GO" id="GO:0140737">
    <property type="term" value="C:encapsulin nanocompartment"/>
    <property type="evidence" value="ECO:0007669"/>
    <property type="project" value="UniProtKB-SubCell"/>
</dbReference>
<dbReference type="Pfam" id="PF22277">
    <property type="entry name" value="EncFtn-like"/>
    <property type="match status" value="1"/>
</dbReference>
<dbReference type="STRING" id="1499967.U27_05242"/>
<keyword evidence="8" id="KW-1185">Reference proteome</keyword>
<accession>A0A081C114</accession>
<organism evidence="7">
    <name type="scientific">Vecturithrix granuli</name>
    <dbReference type="NCBI Taxonomy" id="1499967"/>
    <lineage>
        <taxon>Bacteria</taxon>
        <taxon>Candidatus Moduliflexota</taxon>
        <taxon>Candidatus Vecturitrichia</taxon>
        <taxon>Candidatus Vecturitrichales</taxon>
        <taxon>Candidatus Vecturitrichaceae</taxon>
        <taxon>Candidatus Vecturithrix</taxon>
    </lineage>
</organism>
<keyword evidence="1" id="KW-0409">Iron storage</keyword>
<evidence type="ECO:0000256" key="5">
    <source>
        <dbReference type="ARBA" id="ARBA00033787"/>
    </source>
</evidence>